<organism evidence="3">
    <name type="scientific">Nicotiana tabacum</name>
    <name type="common">Common tobacco</name>
    <dbReference type="NCBI Taxonomy" id="4097"/>
    <lineage>
        <taxon>Eukaryota</taxon>
        <taxon>Viridiplantae</taxon>
        <taxon>Streptophyta</taxon>
        <taxon>Embryophyta</taxon>
        <taxon>Tracheophyta</taxon>
        <taxon>Spermatophyta</taxon>
        <taxon>Magnoliopsida</taxon>
        <taxon>eudicotyledons</taxon>
        <taxon>Gunneridae</taxon>
        <taxon>Pentapetalae</taxon>
        <taxon>asterids</taxon>
        <taxon>lamiids</taxon>
        <taxon>Solanales</taxon>
        <taxon>Solanaceae</taxon>
        <taxon>Nicotianoideae</taxon>
        <taxon>Nicotianeae</taxon>
        <taxon>Nicotiana</taxon>
    </lineage>
</organism>
<sequence length="243" mass="27426">MTQDSEVENWETQVMLLSVETMEANPEDNSPHAPTRGIDASPPSEHRSSKDLIDEAKQTLHNNFKVKDLGELKYFLGIEVLRSQKGILLNQRKYTLELVSDVGLSGTKPVFTPLEANIKLTTAEYDKLTGYTDDPLLEDISSYQNLVEKLIYLTITKPDICFTVQVLSQFMQQPKRSYWDASLRVTKYIKGCSDLGIFMPKNSTIQLTAFCDADWAACPKTRCSVTVYAIKLGDSLISWKSKK</sequence>
<dbReference type="PANTHER" id="PTHR11439">
    <property type="entry name" value="GAG-POL-RELATED RETROTRANSPOSON"/>
    <property type="match status" value="1"/>
</dbReference>
<dbReference type="Pfam" id="PF07727">
    <property type="entry name" value="RVT_2"/>
    <property type="match status" value="1"/>
</dbReference>
<gene>
    <name evidence="3" type="primary">LOC107818306</name>
</gene>
<evidence type="ECO:0000256" key="1">
    <source>
        <dbReference type="SAM" id="MobiDB-lite"/>
    </source>
</evidence>
<dbReference type="InterPro" id="IPR043502">
    <property type="entry name" value="DNA/RNA_pol_sf"/>
</dbReference>
<dbReference type="PANTHER" id="PTHR11439:SF499">
    <property type="entry name" value="PPC DOMAIN-CONTAINING PROTEIN"/>
    <property type="match status" value="1"/>
</dbReference>
<proteinExistence type="predicted"/>
<evidence type="ECO:0000259" key="2">
    <source>
        <dbReference type="Pfam" id="PF07727"/>
    </source>
</evidence>
<dbReference type="STRING" id="4097.A0A1S4CF24"/>
<reference evidence="3" key="1">
    <citation type="submission" date="2025-08" db="UniProtKB">
        <authorList>
            <consortium name="RefSeq"/>
        </authorList>
    </citation>
    <scope>IDENTIFICATION</scope>
</reference>
<evidence type="ECO:0000313" key="3">
    <source>
        <dbReference type="RefSeq" id="XP_016499782.1"/>
    </source>
</evidence>
<dbReference type="PaxDb" id="4097-A0A1S4CF24"/>
<dbReference type="SUPFAM" id="SSF56672">
    <property type="entry name" value="DNA/RNA polymerases"/>
    <property type="match status" value="1"/>
</dbReference>
<dbReference type="AlphaFoldDB" id="A0A1S4CF24"/>
<dbReference type="OrthoDB" id="414945at2759"/>
<accession>A0A1S4CF24</accession>
<name>A0A1S4CF24_TOBAC</name>
<dbReference type="RefSeq" id="XP_016499782.1">
    <property type="nucleotide sequence ID" value="XM_016644296.1"/>
</dbReference>
<feature type="domain" description="Reverse transcriptase Ty1/copia-type" evidence="2">
    <location>
        <begin position="51"/>
        <end position="115"/>
    </location>
</feature>
<protein>
    <submittedName>
        <fullName evidence="3">Uncharacterized mitochondrial protein AtMg00810-like</fullName>
    </submittedName>
</protein>
<dbReference type="InterPro" id="IPR013103">
    <property type="entry name" value="RVT_2"/>
</dbReference>
<feature type="region of interest" description="Disordered" evidence="1">
    <location>
        <begin position="19"/>
        <end position="50"/>
    </location>
</feature>
<dbReference type="KEGG" id="nta:107818306"/>